<dbReference type="PANTHER" id="PTHR46017">
    <property type="entry name" value="ALPHA-MANNOSIDASE 2C1"/>
    <property type="match status" value="1"/>
</dbReference>
<dbReference type="InterPro" id="IPR032482">
    <property type="entry name" value="DUF5054"/>
</dbReference>
<dbReference type="AlphaFoldDB" id="A0A4Q9DGR5"/>
<dbReference type="InterPro" id="IPR027291">
    <property type="entry name" value="Glyco_hydro_38_N_sf"/>
</dbReference>
<dbReference type="OrthoDB" id="237949at2"/>
<dbReference type="EMBL" id="SIRE01000026">
    <property type="protein sequence ID" value="TBL71439.1"/>
    <property type="molecule type" value="Genomic_DNA"/>
</dbReference>
<dbReference type="InterPro" id="IPR011330">
    <property type="entry name" value="Glyco_hydro/deAcase_b/a-brl"/>
</dbReference>
<dbReference type="GO" id="GO:0004559">
    <property type="term" value="F:alpha-mannosidase activity"/>
    <property type="evidence" value="ECO:0007669"/>
    <property type="project" value="InterPro"/>
</dbReference>
<name>A0A4Q9DGR5_9BACL</name>
<dbReference type="GO" id="GO:0030246">
    <property type="term" value="F:carbohydrate binding"/>
    <property type="evidence" value="ECO:0007669"/>
    <property type="project" value="InterPro"/>
</dbReference>
<dbReference type="Pfam" id="PF16477">
    <property type="entry name" value="DUF5054"/>
    <property type="match status" value="1"/>
</dbReference>
<dbReference type="InterPro" id="IPR041147">
    <property type="entry name" value="GH38_C"/>
</dbReference>
<sequence>MSEPLQKIFVVFKTHFDIGFTGWVSDVVQRYRTEMLKDVIDICEQTKQNPEHEKYVWTMSAWPLLQSLEGGGEEDRNKALDFIKDGQLIWHKLPYTTHTEFCGLEEWIRGMYVSKGLTDKFGYDPIDAKMTDVPGHTWIVPSLLKKAGVKILHLGCNPASTPPDVPPVFYWEGPDGERLLTFYSKGSYGTGILPPEDWRHPVWLAMIQTSDNHGPHDASVIDEMKASIAASGLNAELHIGSLGDFAEALLATNPELPVIRGDMADSWIHGVGTAPREVSRVRELRSRIAAVESALALSVISGEQRDIRAAKQNIDASYEHSLLFGEHTWGMDCKTFLFPRTYDKTSFQQDKSSERYMQMEHSWQEQRDYLDKAEAYLEEAARLLGGAPDTGETAGALAGGEAAAAAEAEATAVASSGAHGGAVDAAEAQASVAARLAGADAAAAAPEIAAGNAETASGLTAAVAKGAGAGKRLLVHNVLGWARDAEVLIEAAHLPRPGEVLADAVSGEALQLIPCELGAHAMVRGVPALGYKTLIYTSANPAAPSPVIGQTAANGSLRGYMTDTEAVLENEYLIVKVDRMSGLLSSLFDKRLNKEWVERQSDYGFGQFQYDIYSNEEITRYIKKYAYRYYDWGVHDYGKTGYPEEQKRLSFGTRLTGIRFEQDGRGVRIECEAATSDASTTEYGNASGVAWSVTLGAEAYVDLELRLIGKEETPKAESGSIVFPLKLERPQYRINKLGSVVDPCTDLIPSSSTLLNCCEQFVDISNGFAGLAVIPLDTPLFFIGKNGMWDFEHNYKPEKPELHFNLFNNWWGTNFPQWLGGDLRYRFRLVPHEGDWVQGDVWKTAHETMAPAAVIPAYGNGAQEAGAELLPKGLDGMAVTALKPAEDGDGIILRLRECIGEKRDIAVHLPAHVRSVTATDLLERDTLELDTTVESGSGITSVSFRTRPFEVHTLRIR</sequence>
<dbReference type="Pfam" id="PF17677">
    <property type="entry name" value="Glyco_hydro38C2"/>
    <property type="match status" value="1"/>
</dbReference>
<dbReference type="SUPFAM" id="SSF74650">
    <property type="entry name" value="Galactose mutarotase-like"/>
    <property type="match status" value="2"/>
</dbReference>
<evidence type="ECO:0000259" key="1">
    <source>
        <dbReference type="Pfam" id="PF01074"/>
    </source>
</evidence>
<dbReference type="InterPro" id="IPR000602">
    <property type="entry name" value="Glyco_hydro_38_N"/>
</dbReference>
<dbReference type="CDD" id="cd10791">
    <property type="entry name" value="GH38N_AMII_like_1"/>
    <property type="match status" value="1"/>
</dbReference>
<protein>
    <submittedName>
        <fullName evidence="3">DUF5054 domain-containing protein</fullName>
    </submittedName>
</protein>
<evidence type="ECO:0000313" key="3">
    <source>
        <dbReference type="EMBL" id="TBL71439.1"/>
    </source>
</evidence>
<dbReference type="RefSeq" id="WP_131017305.1">
    <property type="nucleotide sequence ID" value="NZ_SIRE01000026.1"/>
</dbReference>
<dbReference type="SUPFAM" id="SSF88713">
    <property type="entry name" value="Glycoside hydrolase/deacetylase"/>
    <property type="match status" value="1"/>
</dbReference>
<feature type="domain" description="Glycoside hydrolase family 38 N-terminal" evidence="1">
    <location>
        <begin position="7"/>
        <end position="189"/>
    </location>
</feature>
<dbReference type="Pfam" id="PF01074">
    <property type="entry name" value="Glyco_hydro_38N"/>
    <property type="match status" value="1"/>
</dbReference>
<dbReference type="Proteomes" id="UP000293142">
    <property type="component" value="Unassembled WGS sequence"/>
</dbReference>
<dbReference type="Gene3D" id="3.20.110.10">
    <property type="entry name" value="Glycoside hydrolase 38, N terminal domain"/>
    <property type="match status" value="1"/>
</dbReference>
<keyword evidence="4" id="KW-1185">Reference proteome</keyword>
<dbReference type="GO" id="GO:0009313">
    <property type="term" value="P:oligosaccharide catabolic process"/>
    <property type="evidence" value="ECO:0007669"/>
    <property type="project" value="TreeGrafter"/>
</dbReference>
<reference evidence="3 4" key="1">
    <citation type="submission" date="2019-02" db="EMBL/GenBank/DDBJ databases">
        <title>Paenibacillus sp. nov., isolated from surface-sterilized tissue of Thalictrum simplex L.</title>
        <authorList>
            <person name="Tuo L."/>
        </authorList>
    </citation>
    <scope>NUCLEOTIDE SEQUENCE [LARGE SCALE GENOMIC DNA]</scope>
    <source>
        <strain evidence="3 4">N2SHLJ1</strain>
    </source>
</reference>
<evidence type="ECO:0000313" key="4">
    <source>
        <dbReference type="Proteomes" id="UP000293142"/>
    </source>
</evidence>
<accession>A0A4Q9DGR5</accession>
<feature type="domain" description="Glycosyl hydrolases family 38 C-terminal" evidence="2">
    <location>
        <begin position="877"/>
        <end position="954"/>
    </location>
</feature>
<dbReference type="GO" id="GO:0006013">
    <property type="term" value="P:mannose metabolic process"/>
    <property type="evidence" value="ECO:0007669"/>
    <property type="project" value="InterPro"/>
</dbReference>
<dbReference type="Gene3D" id="2.60.40.2220">
    <property type="match status" value="1"/>
</dbReference>
<gene>
    <name evidence="3" type="ORF">EYB31_30605</name>
</gene>
<dbReference type="InterPro" id="IPR011013">
    <property type="entry name" value="Gal_mutarotase_sf_dom"/>
</dbReference>
<proteinExistence type="predicted"/>
<dbReference type="PANTHER" id="PTHR46017:SF1">
    <property type="entry name" value="ALPHA-MANNOSIDASE 2C1"/>
    <property type="match status" value="1"/>
</dbReference>
<comment type="caution">
    <text evidence="3">The sequence shown here is derived from an EMBL/GenBank/DDBJ whole genome shotgun (WGS) entry which is preliminary data.</text>
</comment>
<organism evidence="3 4">
    <name type="scientific">Paenibacillus thalictri</name>
    <dbReference type="NCBI Taxonomy" id="2527873"/>
    <lineage>
        <taxon>Bacteria</taxon>
        <taxon>Bacillati</taxon>
        <taxon>Bacillota</taxon>
        <taxon>Bacilli</taxon>
        <taxon>Bacillales</taxon>
        <taxon>Paenibacillaceae</taxon>
        <taxon>Paenibacillus</taxon>
    </lineage>
</organism>
<evidence type="ECO:0000259" key="2">
    <source>
        <dbReference type="Pfam" id="PF17677"/>
    </source>
</evidence>